<feature type="domain" description="Methyltransferase FkbM" evidence="1">
    <location>
        <begin position="208"/>
        <end position="331"/>
    </location>
</feature>
<keyword evidence="2" id="KW-0808">Transferase</keyword>
<organism evidence="2 3">
    <name type="scientific">Mariprofundus aestuarium</name>
    <dbReference type="NCBI Taxonomy" id="1921086"/>
    <lineage>
        <taxon>Bacteria</taxon>
        <taxon>Pseudomonadati</taxon>
        <taxon>Pseudomonadota</taxon>
        <taxon>Candidatius Mariprofundia</taxon>
        <taxon>Mariprofundales</taxon>
        <taxon>Mariprofundaceae</taxon>
        <taxon>Mariprofundus</taxon>
    </lineage>
</organism>
<reference evidence="2 3" key="1">
    <citation type="submission" date="2016-12" db="EMBL/GenBank/DDBJ databases">
        <title>Isolation and genomic insights into novel planktonic Zetaproteobacteria from stratified waters of the Chesapeake Bay.</title>
        <authorList>
            <person name="McAllister S.M."/>
            <person name="Kato S."/>
            <person name="Chan C.S."/>
            <person name="Chiu B.K."/>
            <person name="Field E.K."/>
        </authorList>
    </citation>
    <scope>NUCLEOTIDE SEQUENCE [LARGE SCALE GENOMIC DNA]</scope>
    <source>
        <strain evidence="2 3">CP-5</strain>
    </source>
</reference>
<dbReference type="EMBL" id="CP018799">
    <property type="protein sequence ID" value="ATX78639.1"/>
    <property type="molecule type" value="Genomic_DNA"/>
</dbReference>
<dbReference type="Pfam" id="PF05050">
    <property type="entry name" value="Methyltransf_21"/>
    <property type="match status" value="1"/>
</dbReference>
<evidence type="ECO:0000259" key="1">
    <source>
        <dbReference type="Pfam" id="PF05050"/>
    </source>
</evidence>
<dbReference type="SUPFAM" id="SSF53335">
    <property type="entry name" value="S-adenosyl-L-methionine-dependent methyltransferases"/>
    <property type="match status" value="1"/>
</dbReference>
<dbReference type="Proteomes" id="UP000231701">
    <property type="component" value="Chromosome"/>
</dbReference>
<keyword evidence="2" id="KW-0489">Methyltransferase</keyword>
<keyword evidence="3" id="KW-1185">Reference proteome</keyword>
<dbReference type="GO" id="GO:0032259">
    <property type="term" value="P:methylation"/>
    <property type="evidence" value="ECO:0007669"/>
    <property type="project" value="UniProtKB-KW"/>
</dbReference>
<gene>
    <name evidence="2" type="ORF">Ga0123461_0186</name>
</gene>
<proteinExistence type="predicted"/>
<dbReference type="KEGG" id="maes:Ga0123461_0186"/>
<dbReference type="InterPro" id="IPR029063">
    <property type="entry name" value="SAM-dependent_MTases_sf"/>
</dbReference>
<dbReference type="InterPro" id="IPR006342">
    <property type="entry name" value="FkbM_mtfrase"/>
</dbReference>
<protein>
    <submittedName>
        <fullName evidence="2">Methyltransferase, FkbM family</fullName>
    </submittedName>
</protein>
<evidence type="ECO:0000313" key="2">
    <source>
        <dbReference type="EMBL" id="ATX78639.1"/>
    </source>
</evidence>
<dbReference type="AlphaFoldDB" id="A0A2K8KXQ7"/>
<dbReference type="GO" id="GO:0008168">
    <property type="term" value="F:methyltransferase activity"/>
    <property type="evidence" value="ECO:0007669"/>
    <property type="project" value="UniProtKB-KW"/>
</dbReference>
<dbReference type="RefSeq" id="WP_100276630.1">
    <property type="nucleotide sequence ID" value="NZ_CP018799.1"/>
</dbReference>
<name>A0A2K8KXQ7_MARES</name>
<dbReference type="NCBIfam" id="TIGR01444">
    <property type="entry name" value="fkbM_fam"/>
    <property type="match status" value="1"/>
</dbReference>
<dbReference type="Gene3D" id="3.40.50.150">
    <property type="entry name" value="Vaccinia Virus protein VP39"/>
    <property type="match status" value="1"/>
</dbReference>
<dbReference type="OrthoDB" id="5329963at2"/>
<sequence length="382" mass="42509">MQLPDREEAIALLHELVRTPPVVTPRAVDRPLVLYGAGNLGKMAKAYFDRIGVPVSMVVDANAAAHRSDPCWQGVRLLAIDDVPKQVRQEAILAICIATSAYMPIAAGLKRKGWTDITPVYDIIEAYRDRHPLGNGWFTGSLDGDAASIGKVLGLWHDDRSRAHHLQFIAWHALRQEWHFNGAEVTTEDRYFIPELLALMHSSERLVDVGAHLGEVTQQFVSHVKGRYRKVTMIEADADNHGACLTVAAQYPDMSVLHCAVGATAGRAEFFSGLGYASQLDPRGGDMMDVKTLDTLCSDPVTYLKLHLEGGELAALQGALQVISTHRPLIAATAYHNRLGLWKLPMWFFENLERYRVLFRLHAWCGTGAVIYALPEERFHKE</sequence>
<accession>A0A2K8KXQ7</accession>
<evidence type="ECO:0000313" key="3">
    <source>
        <dbReference type="Proteomes" id="UP000231701"/>
    </source>
</evidence>